<name>A0A0E9WHP7_ANGAN</name>
<accession>A0A0E9WHP7</accession>
<dbReference type="EMBL" id="GBXM01018663">
    <property type="protein sequence ID" value="JAH89914.1"/>
    <property type="molecule type" value="Transcribed_RNA"/>
</dbReference>
<reference evidence="1" key="2">
    <citation type="journal article" date="2015" name="Fish Shellfish Immunol.">
        <title>Early steps in the European eel (Anguilla anguilla)-Vibrio vulnificus interaction in the gills: Role of the RtxA13 toxin.</title>
        <authorList>
            <person name="Callol A."/>
            <person name="Pajuelo D."/>
            <person name="Ebbesson L."/>
            <person name="Teles M."/>
            <person name="MacKenzie S."/>
            <person name="Amaro C."/>
        </authorList>
    </citation>
    <scope>NUCLEOTIDE SEQUENCE</scope>
</reference>
<reference evidence="1" key="1">
    <citation type="submission" date="2014-11" db="EMBL/GenBank/DDBJ databases">
        <authorList>
            <person name="Amaro Gonzalez C."/>
        </authorList>
    </citation>
    <scope>NUCLEOTIDE SEQUENCE</scope>
</reference>
<proteinExistence type="predicted"/>
<sequence>MGFITVLQYFAAVFRELRPKSLTDILHSPAIWVHPPALKTEGHSSPTATDKTCVDSAFYMCGKKSTRRLFYSN</sequence>
<protein>
    <submittedName>
        <fullName evidence="1">Uncharacterized protein</fullName>
    </submittedName>
</protein>
<evidence type="ECO:0000313" key="1">
    <source>
        <dbReference type="EMBL" id="JAH89914.1"/>
    </source>
</evidence>
<dbReference type="AlphaFoldDB" id="A0A0E9WHP7"/>
<organism evidence="1">
    <name type="scientific">Anguilla anguilla</name>
    <name type="common">European freshwater eel</name>
    <name type="synonym">Muraena anguilla</name>
    <dbReference type="NCBI Taxonomy" id="7936"/>
    <lineage>
        <taxon>Eukaryota</taxon>
        <taxon>Metazoa</taxon>
        <taxon>Chordata</taxon>
        <taxon>Craniata</taxon>
        <taxon>Vertebrata</taxon>
        <taxon>Euteleostomi</taxon>
        <taxon>Actinopterygii</taxon>
        <taxon>Neopterygii</taxon>
        <taxon>Teleostei</taxon>
        <taxon>Anguilliformes</taxon>
        <taxon>Anguillidae</taxon>
        <taxon>Anguilla</taxon>
    </lineage>
</organism>